<gene>
    <name evidence="1" type="ORF">SAMEA2259716_02428</name>
</gene>
<organism evidence="1 2">
    <name type="scientific">Mycobacteroides abscessus subsp. massiliense</name>
    <dbReference type="NCBI Taxonomy" id="1962118"/>
    <lineage>
        <taxon>Bacteria</taxon>
        <taxon>Bacillati</taxon>
        <taxon>Actinomycetota</taxon>
        <taxon>Actinomycetes</taxon>
        <taxon>Mycobacteriales</taxon>
        <taxon>Mycobacteriaceae</taxon>
        <taxon>Mycobacteroides</taxon>
        <taxon>Mycobacteroides abscessus</taxon>
    </lineage>
</organism>
<evidence type="ECO:0008006" key="3">
    <source>
        <dbReference type="Google" id="ProtNLM"/>
    </source>
</evidence>
<dbReference type="EMBL" id="FVGW01000004">
    <property type="protein sequence ID" value="SKM04761.1"/>
    <property type="molecule type" value="Genomic_DNA"/>
</dbReference>
<dbReference type="Proteomes" id="UP000190074">
    <property type="component" value="Unassembled WGS sequence"/>
</dbReference>
<reference evidence="1 2" key="1">
    <citation type="submission" date="2016-11" db="EMBL/GenBank/DDBJ databases">
        <authorList>
            <consortium name="Pathogen Informatics"/>
        </authorList>
    </citation>
    <scope>NUCLEOTIDE SEQUENCE [LARGE SCALE GENOMIC DNA]</scope>
    <source>
        <strain evidence="1 2">911</strain>
    </source>
</reference>
<evidence type="ECO:0000313" key="2">
    <source>
        <dbReference type="Proteomes" id="UP000190074"/>
    </source>
</evidence>
<proteinExistence type="predicted"/>
<dbReference type="RefSeq" id="WP_005089751.1">
    <property type="nucleotide sequence ID" value="NZ_FVGW01000004.1"/>
</dbReference>
<protein>
    <recommendedName>
        <fullName evidence="3">Head-to-tail adaptor</fullName>
    </recommendedName>
</protein>
<evidence type="ECO:0000313" key="1">
    <source>
        <dbReference type="EMBL" id="SKM04761.1"/>
    </source>
</evidence>
<name>A0A1U0U710_9MYCO</name>
<sequence>MGALATVDDLQTLMGVTFTPEQRGQAEFVLSMVSAWARGYSGQSWPDPASAPEDVHWVVLSAAKRELRNPDRVVSKDKGPFSVTYDKPPDGAFLPAELAILRRFRGGGGLFTVKFGRSDTTVDPYAFGKDGFLIDGAGGDPIPYYRRDEPGWEDSYHF</sequence>
<accession>A0A1U0U710</accession>
<dbReference type="AlphaFoldDB" id="A0A1U0U710"/>